<comment type="function">
    <text evidence="7">Polynucleotide kinase that can phosphorylate the 5'-hydroxyl groups of both single-stranded RNA (ssRNA) and single-stranded DNA (ssDNA). Exhibits a strong preference for ssRNA.</text>
</comment>
<reference evidence="13 14" key="2">
    <citation type="journal article" date="2015" name="MBio">
        <title>Genome-Resolved Metagenomic Analysis Reveals Roles for Candidate Phyla and Other Microbial Community Members in Biogeochemical Transformations in Oil Reservoirs.</title>
        <authorList>
            <person name="Hu P."/>
            <person name="Tom L."/>
            <person name="Singh A."/>
            <person name="Thomas B.C."/>
            <person name="Baker B.J."/>
            <person name="Piceno Y.M."/>
            <person name="Andersen G.L."/>
            <person name="Banfield J.F."/>
        </authorList>
    </citation>
    <scope>NUCLEOTIDE SEQUENCE [LARGE SCALE GENOMIC DNA]</scope>
</reference>
<dbReference type="PANTHER" id="PTHR12755:SF3">
    <property type="entry name" value="POLYNUCLEOTIDE 5'-HYDROXYL-KINASE NOL9"/>
    <property type="match status" value="1"/>
</dbReference>
<comment type="catalytic activity">
    <reaction evidence="9">
        <text>a 5'-end dephospho-2'-deoxyribonucleoside-DNA + ATP = a 5'-end 5'-phospho-2'-deoxyribonucleoside-DNA + ADP + H(+)</text>
        <dbReference type="Rhea" id="RHEA:15669"/>
        <dbReference type="Rhea" id="RHEA-COMP:13180"/>
        <dbReference type="Rhea" id="RHEA-COMP:13184"/>
        <dbReference type="ChEBI" id="CHEBI:15378"/>
        <dbReference type="ChEBI" id="CHEBI:30616"/>
        <dbReference type="ChEBI" id="CHEBI:136412"/>
        <dbReference type="ChEBI" id="CHEBI:136416"/>
        <dbReference type="ChEBI" id="CHEBI:456216"/>
        <dbReference type="EC" id="2.7.1.78"/>
    </reaction>
</comment>
<dbReference type="Pfam" id="PF16575">
    <property type="entry name" value="CLP1_P"/>
    <property type="match status" value="1"/>
</dbReference>
<dbReference type="SUPFAM" id="SSF52540">
    <property type="entry name" value="P-loop containing nucleoside triphosphate hydrolases"/>
    <property type="match status" value="1"/>
</dbReference>
<sequence>LCQWDALLIKPLPGPGICGRSKEYYNPEPQQFSYGGSSSVISIGEGWKDLVAALAEGDGPERVYVVGATDSGKTTLCRYLVDETATRTRTAYVDCDTGQSRIGPPTTEGMALYPGPPEPYLRFVGSTSPGGHFIQTLAGAKRLVEKAAERSAGATIIDSPGLVSGGVGAEFQFQMIDLLRPTRIVALQHGRELERLLANFARHPAMAVHRIPVSPAAVARTAAGRRRYREERFAAYFADARLQDIPLRGLGLQGRVPDLQNPRGVERRLVSLNDPDNFTLTLGIAGEMHPGGRRLEVFAPPFDPRAVASVRFGSISLDLGAEPGSMESCRR</sequence>
<keyword evidence="5" id="KW-0418">Kinase</keyword>
<comment type="caution">
    <text evidence="12">The sequence shown here is derived from an EMBL/GenBank/DDBJ whole genome shotgun (WGS) entry which is preliminary data.</text>
</comment>
<evidence type="ECO:0000313" key="12">
    <source>
        <dbReference type="EMBL" id="KUL01520.1"/>
    </source>
</evidence>
<dbReference type="Gene3D" id="3.40.50.300">
    <property type="entry name" value="P-loop containing nucleotide triphosphate hydrolases"/>
    <property type="match status" value="1"/>
</dbReference>
<comment type="cofactor">
    <cofactor evidence="1">
        <name>a divalent metal cation</name>
        <dbReference type="ChEBI" id="CHEBI:60240"/>
    </cofactor>
</comment>
<evidence type="ECO:0000256" key="4">
    <source>
        <dbReference type="ARBA" id="ARBA00022741"/>
    </source>
</evidence>
<dbReference type="EC" id="2.7.1.78" evidence="2"/>
<feature type="non-terminal residue" evidence="12">
    <location>
        <position position="1"/>
    </location>
</feature>
<evidence type="ECO:0000256" key="8">
    <source>
        <dbReference type="ARBA" id="ARBA00044641"/>
    </source>
</evidence>
<evidence type="ECO:0000256" key="9">
    <source>
        <dbReference type="ARBA" id="ARBA00044673"/>
    </source>
</evidence>
<dbReference type="GO" id="GO:0051734">
    <property type="term" value="F:ATP-dependent polynucleotide 5'-hydroxyl-kinase activity"/>
    <property type="evidence" value="ECO:0007669"/>
    <property type="project" value="UniProtKB-EC"/>
</dbReference>
<evidence type="ECO:0000256" key="2">
    <source>
        <dbReference type="ARBA" id="ARBA00012157"/>
    </source>
</evidence>
<protein>
    <recommendedName>
        <fullName evidence="2">polynucleotide 5'-hydroxyl-kinase</fullName>
        <ecNumber evidence="2">2.7.1.78</ecNumber>
    </recommendedName>
</protein>
<dbReference type="GO" id="GO:0006396">
    <property type="term" value="P:RNA processing"/>
    <property type="evidence" value="ECO:0007669"/>
    <property type="project" value="InterPro"/>
</dbReference>
<dbReference type="PANTHER" id="PTHR12755">
    <property type="entry name" value="CLEAVAGE/POLYADENYLATION FACTOR IA SUBUNIT CLP1P"/>
    <property type="match status" value="1"/>
</dbReference>
<accession>A0A101IUA2</accession>
<dbReference type="PATRIC" id="fig|2198.3.peg.867"/>
<dbReference type="Proteomes" id="UP000054323">
    <property type="component" value="Unassembled WGS sequence"/>
</dbReference>
<evidence type="ECO:0000256" key="6">
    <source>
        <dbReference type="ARBA" id="ARBA00022840"/>
    </source>
</evidence>
<evidence type="ECO:0000256" key="7">
    <source>
        <dbReference type="ARBA" id="ARBA00024737"/>
    </source>
</evidence>
<feature type="domain" description="Clp1 P-loop" evidence="10">
    <location>
        <begin position="67"/>
        <end position="238"/>
    </location>
</feature>
<evidence type="ECO:0000259" key="10">
    <source>
        <dbReference type="Pfam" id="PF16575"/>
    </source>
</evidence>
<proteinExistence type="predicted"/>
<dbReference type="AlphaFoldDB" id="A0A101IUA2"/>
<dbReference type="Proteomes" id="UP000054598">
    <property type="component" value="Unassembled WGS sequence"/>
</dbReference>
<evidence type="ECO:0000313" key="11">
    <source>
        <dbReference type="EMBL" id="KUK62398.1"/>
    </source>
</evidence>
<name>A0A101IUA2_9EURY</name>
<dbReference type="InterPro" id="IPR032319">
    <property type="entry name" value="CLP1_P"/>
</dbReference>
<organism evidence="12 14">
    <name type="scientific">Methanoculleus marisnigri</name>
    <dbReference type="NCBI Taxonomy" id="2198"/>
    <lineage>
        <taxon>Archaea</taxon>
        <taxon>Methanobacteriati</taxon>
        <taxon>Methanobacteriota</taxon>
        <taxon>Stenosarchaea group</taxon>
        <taxon>Methanomicrobia</taxon>
        <taxon>Methanomicrobiales</taxon>
        <taxon>Methanomicrobiaceae</taxon>
        <taxon>Methanoculleus</taxon>
    </lineage>
</organism>
<dbReference type="GO" id="GO:0005524">
    <property type="term" value="F:ATP binding"/>
    <property type="evidence" value="ECO:0007669"/>
    <property type="project" value="UniProtKB-KW"/>
</dbReference>
<dbReference type="InterPro" id="IPR027417">
    <property type="entry name" value="P-loop_NTPase"/>
</dbReference>
<evidence type="ECO:0000313" key="13">
    <source>
        <dbReference type="Proteomes" id="UP000054323"/>
    </source>
</evidence>
<evidence type="ECO:0000256" key="1">
    <source>
        <dbReference type="ARBA" id="ARBA00001968"/>
    </source>
</evidence>
<reference evidence="12" key="1">
    <citation type="journal article" date="2015" name="MBio">
        <title>Genome-resolved metagenomic analysis reveals roles for candidate phyla and other microbial community members in biogeochemical transformations in oil reservoirs.</title>
        <authorList>
            <person name="Hu P."/>
            <person name="Tom L."/>
            <person name="Singh A."/>
            <person name="Thomas B.C."/>
            <person name="Baker B.J."/>
            <person name="Piceno Y.M."/>
            <person name="Andersen G.L."/>
            <person name="Banfield J.F."/>
        </authorList>
    </citation>
    <scope>NUCLEOTIDE SEQUENCE [LARGE SCALE GENOMIC DNA]</scope>
    <source>
        <strain evidence="11">62_101</strain>
        <strain evidence="12">63_41</strain>
    </source>
</reference>
<evidence type="ECO:0000313" key="14">
    <source>
        <dbReference type="Proteomes" id="UP000054598"/>
    </source>
</evidence>
<keyword evidence="4" id="KW-0547">Nucleotide-binding</keyword>
<keyword evidence="6" id="KW-0067">ATP-binding</keyword>
<evidence type="ECO:0000256" key="3">
    <source>
        <dbReference type="ARBA" id="ARBA00022679"/>
    </source>
</evidence>
<dbReference type="InterPro" id="IPR045116">
    <property type="entry name" value="Clp1/Grc3"/>
</dbReference>
<keyword evidence="3" id="KW-0808">Transferase</keyword>
<dbReference type="EMBL" id="LGHE01000099">
    <property type="protein sequence ID" value="KUL01520.1"/>
    <property type="molecule type" value="Genomic_DNA"/>
</dbReference>
<dbReference type="EMBL" id="LGGD01000066">
    <property type="protein sequence ID" value="KUK62398.1"/>
    <property type="molecule type" value="Genomic_DNA"/>
</dbReference>
<evidence type="ECO:0000256" key="5">
    <source>
        <dbReference type="ARBA" id="ARBA00022777"/>
    </source>
</evidence>
<comment type="catalytic activity">
    <reaction evidence="8">
        <text>a 5'-end dephospho-ribonucleoside-RNA + ATP = a 5'-end 5'-phospho-ribonucleoside-RNA + ADP + H(+)</text>
        <dbReference type="Rhea" id="RHEA:54580"/>
        <dbReference type="Rhea" id="RHEA-COMP:13936"/>
        <dbReference type="Rhea" id="RHEA-COMP:15179"/>
        <dbReference type="ChEBI" id="CHEBI:15378"/>
        <dbReference type="ChEBI" id="CHEBI:30616"/>
        <dbReference type="ChEBI" id="CHEBI:138282"/>
        <dbReference type="ChEBI" id="CHEBI:138284"/>
        <dbReference type="ChEBI" id="CHEBI:456216"/>
        <dbReference type="EC" id="2.7.1.78"/>
    </reaction>
</comment>
<gene>
    <name evidence="11" type="ORF">XD82_0686</name>
    <name evidence="12" type="ORF">XE10_1005</name>
</gene>